<accession>A0A448WD06</accession>
<dbReference type="AlphaFoldDB" id="A0A448WD06"/>
<name>A0A448WD06_9PLAT</name>
<evidence type="ECO:0000313" key="2">
    <source>
        <dbReference type="Proteomes" id="UP000784294"/>
    </source>
</evidence>
<proteinExistence type="predicted"/>
<evidence type="ECO:0000313" key="1">
    <source>
        <dbReference type="EMBL" id="VEL08750.1"/>
    </source>
</evidence>
<dbReference type="OrthoDB" id="382863at2759"/>
<dbReference type="EMBL" id="CAAALY010004651">
    <property type="protein sequence ID" value="VEL08750.1"/>
    <property type="molecule type" value="Genomic_DNA"/>
</dbReference>
<comment type="caution">
    <text evidence="1">The sequence shown here is derived from an EMBL/GenBank/DDBJ whole genome shotgun (WGS) entry which is preliminary data.</text>
</comment>
<organism evidence="1 2">
    <name type="scientific">Protopolystoma xenopodis</name>
    <dbReference type="NCBI Taxonomy" id="117903"/>
    <lineage>
        <taxon>Eukaryota</taxon>
        <taxon>Metazoa</taxon>
        <taxon>Spiralia</taxon>
        <taxon>Lophotrochozoa</taxon>
        <taxon>Platyhelminthes</taxon>
        <taxon>Monogenea</taxon>
        <taxon>Polyopisthocotylea</taxon>
        <taxon>Polystomatidea</taxon>
        <taxon>Polystomatidae</taxon>
        <taxon>Protopolystoma</taxon>
    </lineage>
</organism>
<sequence length="222" mass="24118">MPTDISDSLPENLLLINNKEEASTAISWIRLHLVQDKQFELHSQVPLCPAHDVLAASSSTAEVVNCAPKMYSSPILEAAEEPAPEATKLESNEVSVQLPTFHEFMLLGNSDDDKKTSFAVNAAINKSPQSSESEDGNLNLQLGDEKVKPVEKHRLASAQIDVVSSTSLAHESGPSQFIVKLFQGQQKVIVYGHCLEAYACINGLLHIGIDGQRIVLVQPPLN</sequence>
<dbReference type="Proteomes" id="UP000784294">
    <property type="component" value="Unassembled WGS sequence"/>
</dbReference>
<reference evidence="1" key="1">
    <citation type="submission" date="2018-11" db="EMBL/GenBank/DDBJ databases">
        <authorList>
            <consortium name="Pathogen Informatics"/>
        </authorList>
    </citation>
    <scope>NUCLEOTIDE SEQUENCE</scope>
</reference>
<keyword evidence="2" id="KW-1185">Reference proteome</keyword>
<protein>
    <submittedName>
        <fullName evidence="1">Uncharacterized protein</fullName>
    </submittedName>
</protein>
<gene>
    <name evidence="1" type="ORF">PXEA_LOCUS2190</name>
</gene>